<accession>A0AC34R4C2</accession>
<dbReference type="Proteomes" id="UP000887576">
    <property type="component" value="Unplaced"/>
</dbReference>
<dbReference type="WBParaSite" id="JU765_v2.g3245.t3">
    <property type="protein sequence ID" value="JU765_v2.g3245.t3"/>
    <property type="gene ID" value="JU765_v2.g3245"/>
</dbReference>
<evidence type="ECO:0000313" key="2">
    <source>
        <dbReference type="WBParaSite" id="JU765_v2.g3245.t3"/>
    </source>
</evidence>
<evidence type="ECO:0000313" key="1">
    <source>
        <dbReference type="Proteomes" id="UP000887576"/>
    </source>
</evidence>
<protein>
    <submittedName>
        <fullName evidence="2">Tyrosine-protein phosphatase domain-containing protein</fullName>
    </submittedName>
</protein>
<sequence>MGLFSKFGFHKDQKTEKKKEGGRVSTKKRRKRKHRRRSKGAHGAGDAKSPNNQVRRRTSQEPSQPPQTVYVTRQRSQPVGFSPTPQPSQPPQTVYVTRQRSQPVGFSPTPREKAQNPYVVHRKQIEMPNPAPSNEKMTFAEYLTGVRKKPTKVDSKESAFPPGLVPAAFVKLESRPAAATPRNEKLSKSNGKEQLGTKPKTPKKEPEKESVKKESEKEVKEKPGPQKSVKKESEKEVKDKPGPQSMPSVKSDKLSEIERIKSFITFFMKFEREELEPMFEALKSFVPKSFARQVFDENVEKCRFAELEPMFEALKSFVPKSFARQIFDENVEKCRFADIICMDQTRVVLEDCASGSFIHANYVQINKEMEKNRIIVAQFPTEPTIFEFWHMIWQESISTVVNIMTDSEMKEFCDPIGLLPEVGRCRHIADGFTVTFQKMVPGSSGDFKVFVYGLIHENEYRQMCWIQFYGWPEERAPLKTDGILQVLSLTKRSRKPFVVMSLAGAGRAGTFAAIEVLHYFLHLGKAKKFDVLDMIMQVREGRFHSVQTLSQFKFIFLVLIDHLLACKKIRDEFDDDLQEKYKSIREEILGKNAEDDKSVKSPSQKA</sequence>
<name>A0AC34R4C2_9BILA</name>
<proteinExistence type="predicted"/>
<organism evidence="1 2">
    <name type="scientific">Panagrolaimus sp. JU765</name>
    <dbReference type="NCBI Taxonomy" id="591449"/>
    <lineage>
        <taxon>Eukaryota</taxon>
        <taxon>Metazoa</taxon>
        <taxon>Ecdysozoa</taxon>
        <taxon>Nematoda</taxon>
        <taxon>Chromadorea</taxon>
        <taxon>Rhabditida</taxon>
        <taxon>Tylenchina</taxon>
        <taxon>Panagrolaimomorpha</taxon>
        <taxon>Panagrolaimoidea</taxon>
        <taxon>Panagrolaimidae</taxon>
        <taxon>Panagrolaimus</taxon>
    </lineage>
</organism>
<reference evidence="2" key="1">
    <citation type="submission" date="2022-11" db="UniProtKB">
        <authorList>
            <consortium name="WormBaseParasite"/>
        </authorList>
    </citation>
    <scope>IDENTIFICATION</scope>
</reference>